<protein>
    <submittedName>
        <fullName evidence="1">Uncharacterized protein</fullName>
    </submittedName>
</protein>
<proteinExistence type="predicted"/>
<sequence length="111" mass="12649">MSIRAAKVFSMHLPFFPPVTLWSYKPIPILEWYTEAVRQAMVWQEQCLCVSLYFHLPQPADFVLLHFVCWVEIGLGVFFSKKILLTILPIALSSGRNLNIVYSTVAGLSFG</sequence>
<evidence type="ECO:0000313" key="1">
    <source>
        <dbReference type="EMBL" id="CAG6775334.1"/>
    </source>
</evidence>
<reference evidence="1" key="1">
    <citation type="submission" date="2021-05" db="EMBL/GenBank/DDBJ databases">
        <authorList>
            <person name="Alioto T."/>
            <person name="Alioto T."/>
            <person name="Gomez Garrido J."/>
        </authorList>
    </citation>
    <scope>NUCLEOTIDE SEQUENCE</scope>
</reference>
<dbReference type="EMBL" id="HBUF01598089">
    <property type="protein sequence ID" value="CAG6775334.1"/>
    <property type="molecule type" value="Transcribed_RNA"/>
</dbReference>
<organism evidence="1">
    <name type="scientific">Cacopsylla melanoneura</name>
    <dbReference type="NCBI Taxonomy" id="428564"/>
    <lineage>
        <taxon>Eukaryota</taxon>
        <taxon>Metazoa</taxon>
        <taxon>Ecdysozoa</taxon>
        <taxon>Arthropoda</taxon>
        <taxon>Hexapoda</taxon>
        <taxon>Insecta</taxon>
        <taxon>Pterygota</taxon>
        <taxon>Neoptera</taxon>
        <taxon>Paraneoptera</taxon>
        <taxon>Hemiptera</taxon>
        <taxon>Sternorrhyncha</taxon>
        <taxon>Psylloidea</taxon>
        <taxon>Psyllidae</taxon>
        <taxon>Psyllinae</taxon>
        <taxon>Cacopsylla</taxon>
    </lineage>
</organism>
<dbReference type="AlphaFoldDB" id="A0A8D9F3T3"/>
<accession>A0A8D9F3T3</accession>
<name>A0A8D9F3T3_9HEMI</name>